<reference evidence="4" key="1">
    <citation type="submission" date="2023-03" db="EMBL/GenBank/DDBJ databases">
        <title>Massive genome expansion in bonnet fungi (Mycena s.s.) driven by repeated elements and novel gene families across ecological guilds.</title>
        <authorList>
            <consortium name="Lawrence Berkeley National Laboratory"/>
            <person name="Harder C.B."/>
            <person name="Miyauchi S."/>
            <person name="Viragh M."/>
            <person name="Kuo A."/>
            <person name="Thoen E."/>
            <person name="Andreopoulos B."/>
            <person name="Lu D."/>
            <person name="Skrede I."/>
            <person name="Drula E."/>
            <person name="Henrissat B."/>
            <person name="Morin E."/>
            <person name="Kohler A."/>
            <person name="Barry K."/>
            <person name="LaButti K."/>
            <person name="Morin E."/>
            <person name="Salamov A."/>
            <person name="Lipzen A."/>
            <person name="Mereny Z."/>
            <person name="Hegedus B."/>
            <person name="Baldrian P."/>
            <person name="Stursova M."/>
            <person name="Weitz H."/>
            <person name="Taylor A."/>
            <person name="Grigoriev I.V."/>
            <person name="Nagy L.G."/>
            <person name="Martin F."/>
            <person name="Kauserud H."/>
        </authorList>
    </citation>
    <scope>NUCLEOTIDE SEQUENCE</scope>
    <source>
        <strain evidence="4">9144</strain>
    </source>
</reference>
<evidence type="ECO:0000256" key="1">
    <source>
        <dbReference type="SAM" id="MobiDB-lite"/>
    </source>
</evidence>
<dbReference type="Proteomes" id="UP001219525">
    <property type="component" value="Unassembled WGS sequence"/>
</dbReference>
<comment type="caution">
    <text evidence="4">The sequence shown here is derived from an EMBL/GenBank/DDBJ whole genome shotgun (WGS) entry which is preliminary data.</text>
</comment>
<name>A0AAD6V2F9_9AGAR</name>
<protein>
    <submittedName>
        <fullName evidence="4">Uncharacterized protein</fullName>
    </submittedName>
</protein>
<gene>
    <name evidence="4" type="ORF">GGX14DRAFT_400375</name>
</gene>
<organism evidence="4 5">
    <name type="scientific">Mycena pura</name>
    <dbReference type="NCBI Taxonomy" id="153505"/>
    <lineage>
        <taxon>Eukaryota</taxon>
        <taxon>Fungi</taxon>
        <taxon>Dikarya</taxon>
        <taxon>Basidiomycota</taxon>
        <taxon>Agaricomycotina</taxon>
        <taxon>Agaricomycetes</taxon>
        <taxon>Agaricomycetidae</taxon>
        <taxon>Agaricales</taxon>
        <taxon>Marasmiineae</taxon>
        <taxon>Mycenaceae</taxon>
        <taxon>Mycena</taxon>
    </lineage>
</organism>
<sequence length="304" mass="32188">MVPASGIALILHALLVFSSSGHAQAALTDTTVDDTTIDDTNEQFWSFPGPWVAITPSTPCHTCRAQPNPELAHNNTWHDGSATSGAFEFQGPVYVYNSLFFSATGLDPTTKHTVTWLFTQPNTGGIPSGLLDYAVVTVDQPEGDTSATGSGSSLPSSLSTGSPDPTATGSRASLPPSPSTESPNLIKQKSNTGVIIGTVVGVIGGLALSAAFISKYRRRSRARSTAHAIEPYNSLTASRPFQRAKGWHEASFPSGLTRVPSVMTPNSEAEPVSAVMARDPHAWDLEERVRNLEELVASEPPAYN</sequence>
<proteinExistence type="predicted"/>
<keyword evidence="2" id="KW-1133">Transmembrane helix</keyword>
<evidence type="ECO:0000256" key="3">
    <source>
        <dbReference type="SAM" id="SignalP"/>
    </source>
</evidence>
<keyword evidence="2" id="KW-0812">Transmembrane</keyword>
<feature type="signal peptide" evidence="3">
    <location>
        <begin position="1"/>
        <end position="25"/>
    </location>
</feature>
<feature type="compositionally biased region" description="Low complexity" evidence="1">
    <location>
        <begin position="145"/>
        <end position="163"/>
    </location>
</feature>
<evidence type="ECO:0000313" key="4">
    <source>
        <dbReference type="EMBL" id="KAJ7200767.1"/>
    </source>
</evidence>
<feature type="transmembrane region" description="Helical" evidence="2">
    <location>
        <begin position="193"/>
        <end position="213"/>
    </location>
</feature>
<keyword evidence="3" id="KW-0732">Signal</keyword>
<dbReference type="EMBL" id="JARJCW010000061">
    <property type="protein sequence ID" value="KAJ7200767.1"/>
    <property type="molecule type" value="Genomic_DNA"/>
</dbReference>
<keyword evidence="5" id="KW-1185">Reference proteome</keyword>
<keyword evidence="2" id="KW-0472">Membrane</keyword>
<dbReference type="AlphaFoldDB" id="A0AAD6V2F9"/>
<feature type="chain" id="PRO_5041965558" evidence="3">
    <location>
        <begin position="26"/>
        <end position="304"/>
    </location>
</feature>
<feature type="region of interest" description="Disordered" evidence="1">
    <location>
        <begin position="141"/>
        <end position="186"/>
    </location>
</feature>
<evidence type="ECO:0000256" key="2">
    <source>
        <dbReference type="SAM" id="Phobius"/>
    </source>
</evidence>
<evidence type="ECO:0000313" key="5">
    <source>
        <dbReference type="Proteomes" id="UP001219525"/>
    </source>
</evidence>
<accession>A0AAD6V2F9</accession>